<dbReference type="AlphaFoldDB" id="C7H3E0"/>
<dbReference type="HOGENOM" id="CLU_1803279_0_0_9"/>
<sequence length="143" mass="16530">MKKKKHISEEQHYLCEIGLEKMPYGSSWRYKSYTEESLTHIKITAYYNVDEAFLQTPTAAWGNLWDCRAALRKLVSSVYLESDLNLPFGKNGKFLFQLGHTPVVSDMKKIVQKTAALSFPKWALAVWDMDTATIYMVKCDRSH</sequence>
<dbReference type="Proteomes" id="UP000004619">
    <property type="component" value="Unassembled WGS sequence"/>
</dbReference>
<gene>
    <name evidence="1" type="ORF">FAEPRAA2165_00799</name>
</gene>
<name>C7H3E0_FAED2</name>
<keyword evidence="2" id="KW-1185">Reference proteome</keyword>
<protein>
    <submittedName>
        <fullName evidence="1">Uncharacterized protein</fullName>
    </submittedName>
</protein>
<dbReference type="STRING" id="411483.FAEPRAA2165_00799"/>
<comment type="caution">
    <text evidence="1">The sequence shown here is derived from an EMBL/GenBank/DDBJ whole genome shotgun (WGS) entry which is preliminary data.</text>
</comment>
<evidence type="ECO:0000313" key="1">
    <source>
        <dbReference type="EMBL" id="EEU97620.1"/>
    </source>
</evidence>
<accession>C7H3E0</accession>
<reference evidence="1" key="1">
    <citation type="submission" date="2009-08" db="EMBL/GenBank/DDBJ databases">
        <authorList>
            <person name="Weinstock G."/>
            <person name="Sodergren E."/>
            <person name="Clifton S."/>
            <person name="Fulton L."/>
            <person name="Fulton B."/>
            <person name="Courtney L."/>
            <person name="Fronick C."/>
            <person name="Harrison M."/>
            <person name="Strong C."/>
            <person name="Farmer C."/>
            <person name="Delahaunty K."/>
            <person name="Markovic C."/>
            <person name="Hall O."/>
            <person name="Minx P."/>
            <person name="Tomlinson C."/>
            <person name="Mitreva M."/>
            <person name="Nelson J."/>
            <person name="Hou S."/>
            <person name="Wollam A."/>
            <person name="Pepin K.H."/>
            <person name="Johnson M."/>
            <person name="Bhonagiri V."/>
            <person name="Nash W.E."/>
            <person name="Warren W."/>
            <person name="Chinwalla A."/>
            <person name="Mardis E.R."/>
            <person name="Wilson R.K."/>
        </authorList>
    </citation>
    <scope>NUCLEOTIDE SEQUENCE [LARGE SCALE GENOMIC DNA]</scope>
    <source>
        <strain evidence="1">A2-165</strain>
    </source>
</reference>
<evidence type="ECO:0000313" key="2">
    <source>
        <dbReference type="Proteomes" id="UP000004619"/>
    </source>
</evidence>
<organism evidence="1 2">
    <name type="scientific">Faecalibacterium duncaniae (strain DSM 17677 / JCM 31915 / A2-165)</name>
    <name type="common">Faecalibacterium prausnitzii</name>
    <dbReference type="NCBI Taxonomy" id="411483"/>
    <lineage>
        <taxon>Bacteria</taxon>
        <taxon>Bacillati</taxon>
        <taxon>Bacillota</taxon>
        <taxon>Clostridia</taxon>
        <taxon>Eubacteriales</taxon>
        <taxon>Oscillospiraceae</taxon>
        <taxon>Faecalibacterium</taxon>
    </lineage>
</organism>
<dbReference type="EMBL" id="ACOP02000015">
    <property type="protein sequence ID" value="EEU97620.1"/>
    <property type="molecule type" value="Genomic_DNA"/>
</dbReference>
<proteinExistence type="predicted"/>